<evidence type="ECO:0000256" key="5">
    <source>
        <dbReference type="ARBA" id="ARBA00034092"/>
    </source>
</evidence>
<dbReference type="GO" id="GO:1990904">
    <property type="term" value="C:ribonucleoprotein complex"/>
    <property type="evidence" value="ECO:0007669"/>
    <property type="project" value="UniProtKB-KW"/>
</dbReference>
<dbReference type="Gene3D" id="1.10.10.1760">
    <property type="entry name" value="60S ribosomal protein L36"/>
    <property type="match status" value="1"/>
</dbReference>
<accession>A0AAW0I383</accession>
<evidence type="ECO:0000256" key="4">
    <source>
        <dbReference type="ARBA" id="ARBA00023274"/>
    </source>
</evidence>
<dbReference type="Pfam" id="PF01158">
    <property type="entry name" value="Ribosomal_L36e"/>
    <property type="match status" value="1"/>
</dbReference>
<keyword evidence="4" id="KW-0687">Ribonucleoprotein</keyword>
<dbReference type="GO" id="GO:0005840">
    <property type="term" value="C:ribosome"/>
    <property type="evidence" value="ECO:0007669"/>
    <property type="project" value="UniProtKB-KW"/>
</dbReference>
<dbReference type="InterPro" id="IPR038097">
    <property type="entry name" value="Ribosomal_eL36_sf"/>
</dbReference>
<evidence type="ECO:0000313" key="8">
    <source>
        <dbReference type="EMBL" id="KAK7808619.1"/>
    </source>
</evidence>
<gene>
    <name evidence="8" type="ORF">U0070_010018</name>
</gene>
<dbReference type="AlphaFoldDB" id="A0AAW0I383"/>
<sequence>MAVPAPQAQEAELLLQPSSRRGGVGLHAHEQRAMEMFRVSNYKRVHELIKKRVGTQMHANRKQEELSNVLVAMRKARAEKD</sequence>
<proteinExistence type="inferred from homology"/>
<dbReference type="EMBL" id="JBBHLL010000234">
    <property type="protein sequence ID" value="KAK7808619.1"/>
    <property type="molecule type" value="Genomic_DNA"/>
</dbReference>
<dbReference type="GO" id="GO:0006412">
    <property type="term" value="P:translation"/>
    <property type="evidence" value="ECO:0007669"/>
    <property type="project" value="InterPro"/>
</dbReference>
<comment type="function">
    <text evidence="5">Component of the large ribosomal subunit. The ribosome is a large ribonucleoprotein complex responsible for the synthesis of proteins in the cell.</text>
</comment>
<comment type="subunit">
    <text evidence="2">Component of the large ribosomal subunit.</text>
</comment>
<evidence type="ECO:0000256" key="2">
    <source>
        <dbReference type="ARBA" id="ARBA00011133"/>
    </source>
</evidence>
<evidence type="ECO:0000256" key="1">
    <source>
        <dbReference type="ARBA" id="ARBA00006509"/>
    </source>
</evidence>
<evidence type="ECO:0000256" key="6">
    <source>
        <dbReference type="ARBA" id="ARBA00035226"/>
    </source>
</evidence>
<evidence type="ECO:0000256" key="7">
    <source>
        <dbReference type="ARBA" id="ARBA00035331"/>
    </source>
</evidence>
<keyword evidence="9" id="KW-1185">Reference proteome</keyword>
<dbReference type="InterPro" id="IPR000509">
    <property type="entry name" value="Ribosomal_eL36"/>
</dbReference>
<evidence type="ECO:0000256" key="3">
    <source>
        <dbReference type="ARBA" id="ARBA00022980"/>
    </source>
</evidence>
<dbReference type="PANTHER" id="PTHR10114">
    <property type="entry name" value="60S RIBOSOMAL PROTEIN L36"/>
    <property type="match status" value="1"/>
</dbReference>
<reference evidence="8 9" key="1">
    <citation type="journal article" date="2023" name="bioRxiv">
        <title>Conserved and derived expression patterns and positive selection on dental genes reveal complex evolutionary context of ever-growing rodent molars.</title>
        <authorList>
            <person name="Calamari Z.T."/>
            <person name="Song A."/>
            <person name="Cohen E."/>
            <person name="Akter M."/>
            <person name="Roy R.D."/>
            <person name="Hallikas O."/>
            <person name="Christensen M.M."/>
            <person name="Li P."/>
            <person name="Marangoni P."/>
            <person name="Jernvall J."/>
            <person name="Klein O.D."/>
        </authorList>
    </citation>
    <scope>NUCLEOTIDE SEQUENCE [LARGE SCALE GENOMIC DNA]</scope>
    <source>
        <strain evidence="8">V071</strain>
    </source>
</reference>
<name>A0AAW0I383_MYOGA</name>
<comment type="caution">
    <text evidence="8">The sequence shown here is derived from an EMBL/GenBank/DDBJ whole genome shotgun (WGS) entry which is preliminary data.</text>
</comment>
<dbReference type="Proteomes" id="UP001488838">
    <property type="component" value="Unassembled WGS sequence"/>
</dbReference>
<organism evidence="8 9">
    <name type="scientific">Myodes glareolus</name>
    <name type="common">Bank vole</name>
    <name type="synonym">Clethrionomys glareolus</name>
    <dbReference type="NCBI Taxonomy" id="447135"/>
    <lineage>
        <taxon>Eukaryota</taxon>
        <taxon>Metazoa</taxon>
        <taxon>Chordata</taxon>
        <taxon>Craniata</taxon>
        <taxon>Vertebrata</taxon>
        <taxon>Euteleostomi</taxon>
        <taxon>Mammalia</taxon>
        <taxon>Eutheria</taxon>
        <taxon>Euarchontoglires</taxon>
        <taxon>Glires</taxon>
        <taxon>Rodentia</taxon>
        <taxon>Myomorpha</taxon>
        <taxon>Muroidea</taxon>
        <taxon>Cricetidae</taxon>
        <taxon>Arvicolinae</taxon>
        <taxon>Myodes</taxon>
    </lineage>
</organism>
<keyword evidence="3" id="KW-0689">Ribosomal protein</keyword>
<protein>
    <recommendedName>
        <fullName evidence="6">Large ribosomal subunit protein eL36</fullName>
    </recommendedName>
    <alternativeName>
        <fullName evidence="7">60S ribosomal protein L36</fullName>
    </alternativeName>
</protein>
<dbReference type="GO" id="GO:0003735">
    <property type="term" value="F:structural constituent of ribosome"/>
    <property type="evidence" value="ECO:0007669"/>
    <property type="project" value="InterPro"/>
</dbReference>
<evidence type="ECO:0000313" key="9">
    <source>
        <dbReference type="Proteomes" id="UP001488838"/>
    </source>
</evidence>
<comment type="similarity">
    <text evidence="1">Belongs to the eukaryotic ribosomal protein eL36 family.</text>
</comment>